<dbReference type="GO" id="GO:0061630">
    <property type="term" value="F:ubiquitin protein ligase activity"/>
    <property type="evidence" value="ECO:0007669"/>
    <property type="project" value="TreeGrafter"/>
</dbReference>
<dbReference type="PANTHER" id="PTHR45969:SF69">
    <property type="entry name" value="FINGER DOMAIN PROTEIN, PUTATIVE (AFU_ORTHOLOGUE AFUA_3G12190)-RELATED"/>
    <property type="match status" value="1"/>
</dbReference>
<name>A0A7N0V8U7_KALFE</name>
<evidence type="ECO:0000256" key="4">
    <source>
        <dbReference type="PROSITE-ProRule" id="PRU00175"/>
    </source>
</evidence>
<dbReference type="SUPFAM" id="SSF57850">
    <property type="entry name" value="RING/U-box"/>
    <property type="match status" value="1"/>
</dbReference>
<evidence type="ECO:0000256" key="3">
    <source>
        <dbReference type="ARBA" id="ARBA00022833"/>
    </source>
</evidence>
<dbReference type="GO" id="GO:0016567">
    <property type="term" value="P:protein ubiquitination"/>
    <property type="evidence" value="ECO:0007669"/>
    <property type="project" value="TreeGrafter"/>
</dbReference>
<reference evidence="6" key="1">
    <citation type="submission" date="2021-01" db="UniProtKB">
        <authorList>
            <consortium name="EnsemblPlants"/>
        </authorList>
    </citation>
    <scope>IDENTIFICATION</scope>
</reference>
<evidence type="ECO:0000256" key="1">
    <source>
        <dbReference type="ARBA" id="ARBA00022723"/>
    </source>
</evidence>
<dbReference type="Gene3D" id="3.30.40.10">
    <property type="entry name" value="Zinc/RING finger domain, C3HC4 (zinc finger)"/>
    <property type="match status" value="1"/>
</dbReference>
<sequence>MADDGVIFTTRLRQVFPKTASIETGNGHNLEIRLKRRRVTRIGGRQEDETTGESEVNVYIPPSIFLSFDELATELRQTLCGRLAVNLDDGSISGLAQVVYNNLRGGVRDEVQHTVIVVIVEVEEMEDLPGDSVDVYDFVDEYEHEVDEDENEDVGEEMVRVEIDAASHDYDEEEMVHVEIDAASHDYDPCAICWNEFAVGTGILKLPCDHLFHEECIRAWLERRWNCPLCRKRIKVD</sequence>
<keyword evidence="3" id="KW-0862">Zinc</keyword>
<keyword evidence="7" id="KW-1185">Reference proteome</keyword>
<feature type="domain" description="RING-type" evidence="5">
    <location>
        <begin position="190"/>
        <end position="231"/>
    </location>
</feature>
<dbReference type="EnsemblPlants" id="Kaladp0255s0014.1.v1.1">
    <property type="protein sequence ID" value="Kaladp0255s0014.1.v1.1.CDS.1"/>
    <property type="gene ID" value="Kaladp0255s0014.v1.1"/>
</dbReference>
<evidence type="ECO:0000313" key="7">
    <source>
        <dbReference type="Proteomes" id="UP000594263"/>
    </source>
</evidence>
<dbReference type="PROSITE" id="PS50089">
    <property type="entry name" value="ZF_RING_2"/>
    <property type="match status" value="1"/>
</dbReference>
<protein>
    <recommendedName>
        <fullName evidence="5">RING-type domain-containing protein</fullName>
    </recommendedName>
</protein>
<evidence type="ECO:0000259" key="5">
    <source>
        <dbReference type="PROSITE" id="PS50089"/>
    </source>
</evidence>
<keyword evidence="1" id="KW-0479">Metal-binding</keyword>
<dbReference type="InterPro" id="IPR001841">
    <property type="entry name" value="Znf_RING"/>
</dbReference>
<dbReference type="GO" id="GO:0008270">
    <property type="term" value="F:zinc ion binding"/>
    <property type="evidence" value="ECO:0007669"/>
    <property type="project" value="UniProtKB-KW"/>
</dbReference>
<dbReference type="Pfam" id="PF13639">
    <property type="entry name" value="zf-RING_2"/>
    <property type="match status" value="1"/>
</dbReference>
<dbReference type="InterPro" id="IPR013083">
    <property type="entry name" value="Znf_RING/FYVE/PHD"/>
</dbReference>
<dbReference type="SMART" id="SM00184">
    <property type="entry name" value="RING"/>
    <property type="match status" value="1"/>
</dbReference>
<keyword evidence="2 4" id="KW-0863">Zinc-finger</keyword>
<evidence type="ECO:0000313" key="6">
    <source>
        <dbReference type="EnsemblPlants" id="Kaladp0255s0014.1.v1.1.CDS.1"/>
    </source>
</evidence>
<organism evidence="6 7">
    <name type="scientific">Kalanchoe fedtschenkoi</name>
    <name type="common">Lavender scallops</name>
    <name type="synonym">South American air plant</name>
    <dbReference type="NCBI Taxonomy" id="63787"/>
    <lineage>
        <taxon>Eukaryota</taxon>
        <taxon>Viridiplantae</taxon>
        <taxon>Streptophyta</taxon>
        <taxon>Embryophyta</taxon>
        <taxon>Tracheophyta</taxon>
        <taxon>Spermatophyta</taxon>
        <taxon>Magnoliopsida</taxon>
        <taxon>eudicotyledons</taxon>
        <taxon>Gunneridae</taxon>
        <taxon>Pentapetalae</taxon>
        <taxon>Saxifragales</taxon>
        <taxon>Crassulaceae</taxon>
        <taxon>Kalanchoe</taxon>
    </lineage>
</organism>
<dbReference type="Gramene" id="Kaladp0255s0014.1.v1.1">
    <property type="protein sequence ID" value="Kaladp0255s0014.1.v1.1.CDS.1"/>
    <property type="gene ID" value="Kaladp0255s0014.v1.1"/>
</dbReference>
<accession>A0A7N0V8U7</accession>
<dbReference type="CDD" id="cd16454">
    <property type="entry name" value="RING-H2_PA-TM-RING"/>
    <property type="match status" value="1"/>
</dbReference>
<dbReference type="AlphaFoldDB" id="A0A7N0V8U7"/>
<evidence type="ECO:0000256" key="2">
    <source>
        <dbReference type="ARBA" id="ARBA00022771"/>
    </source>
</evidence>
<dbReference type="PANTHER" id="PTHR45969">
    <property type="entry name" value="RING ZINC FINGER PROTEIN-RELATED"/>
    <property type="match status" value="1"/>
</dbReference>
<proteinExistence type="predicted"/>
<dbReference type="Proteomes" id="UP000594263">
    <property type="component" value="Unplaced"/>
</dbReference>